<dbReference type="Proteomes" id="UP000010878">
    <property type="component" value="Chromosome"/>
</dbReference>
<evidence type="ECO:0000256" key="1">
    <source>
        <dbReference type="ARBA" id="ARBA00023015"/>
    </source>
</evidence>
<dbReference type="KEGG" id="nou:Natoc_1243"/>
<evidence type="ECO:0000256" key="3">
    <source>
        <dbReference type="ARBA" id="ARBA00023163"/>
    </source>
</evidence>
<evidence type="ECO:0000256" key="2">
    <source>
        <dbReference type="ARBA" id="ARBA00023125"/>
    </source>
</evidence>
<keyword evidence="3" id="KW-0804">Transcription</keyword>
<dbReference type="CDD" id="cd00090">
    <property type="entry name" value="HTH_ARSR"/>
    <property type="match status" value="1"/>
</dbReference>
<dbReference type="AlphaFoldDB" id="L0JYX5"/>
<dbReference type="SUPFAM" id="SSF46785">
    <property type="entry name" value="Winged helix' DNA-binding domain"/>
    <property type="match status" value="1"/>
</dbReference>
<dbReference type="Gene3D" id="1.10.10.10">
    <property type="entry name" value="Winged helix-like DNA-binding domain superfamily/Winged helix DNA-binding domain"/>
    <property type="match status" value="1"/>
</dbReference>
<dbReference type="PROSITE" id="PS51077">
    <property type="entry name" value="HTH_ICLR"/>
    <property type="match status" value="1"/>
</dbReference>
<dbReference type="InterPro" id="IPR005471">
    <property type="entry name" value="Tscrpt_reg_IclR_N"/>
</dbReference>
<dbReference type="Pfam" id="PF09339">
    <property type="entry name" value="HTH_IclR"/>
    <property type="match status" value="1"/>
</dbReference>
<dbReference type="GO" id="GO:0003700">
    <property type="term" value="F:DNA-binding transcription factor activity"/>
    <property type="evidence" value="ECO:0007669"/>
    <property type="project" value="TreeGrafter"/>
</dbReference>
<dbReference type="InterPro" id="IPR014757">
    <property type="entry name" value="Tscrpt_reg_IclR_C"/>
</dbReference>
<gene>
    <name evidence="6" type="ORF">Natoc_1243</name>
</gene>
<dbReference type="Gene3D" id="3.30.450.40">
    <property type="match status" value="1"/>
</dbReference>
<dbReference type="InterPro" id="IPR029016">
    <property type="entry name" value="GAF-like_dom_sf"/>
</dbReference>
<reference evidence="6 7" key="1">
    <citation type="submission" date="2012-11" db="EMBL/GenBank/DDBJ databases">
        <title>FINISHED of Natronococcus occultus SP4, DSM 3396.</title>
        <authorList>
            <consortium name="DOE Joint Genome Institute"/>
            <person name="Eisen J."/>
            <person name="Huntemann M."/>
            <person name="Wei C.-L."/>
            <person name="Han J."/>
            <person name="Detter J.C."/>
            <person name="Han C."/>
            <person name="Tapia R."/>
            <person name="Chen A."/>
            <person name="Kyrpides N."/>
            <person name="Mavromatis K."/>
            <person name="Markowitz V."/>
            <person name="Szeto E."/>
            <person name="Ivanova N."/>
            <person name="Mikhailova N."/>
            <person name="Ovchinnikova G."/>
            <person name="Pagani I."/>
            <person name="Pati A."/>
            <person name="Goodwin L."/>
            <person name="Nordberg H.P."/>
            <person name="Cantor M.N."/>
            <person name="Hua S.X."/>
            <person name="Woyke T."/>
            <person name="Eisen J."/>
            <person name="Klenk H.-P."/>
            <person name="Klenk H.-P."/>
        </authorList>
    </citation>
    <scope>NUCLEOTIDE SEQUENCE [LARGE SCALE GENOMIC DNA]</scope>
    <source>
        <strain evidence="6 7">SP4</strain>
    </source>
</reference>
<proteinExistence type="predicted"/>
<evidence type="ECO:0000259" key="5">
    <source>
        <dbReference type="PROSITE" id="PS51078"/>
    </source>
</evidence>
<dbReference type="PROSITE" id="PS51078">
    <property type="entry name" value="ICLR_ED"/>
    <property type="match status" value="1"/>
</dbReference>
<dbReference type="InterPro" id="IPR036388">
    <property type="entry name" value="WH-like_DNA-bd_sf"/>
</dbReference>
<dbReference type="STRING" id="694430.Natoc_1243"/>
<keyword evidence="2" id="KW-0238">DNA-binding</keyword>
<dbReference type="InterPro" id="IPR050707">
    <property type="entry name" value="HTH_MetabolicPath_Reg"/>
</dbReference>
<dbReference type="HOGENOM" id="CLU_062618_6_1_2"/>
<keyword evidence="7" id="KW-1185">Reference proteome</keyword>
<dbReference type="SMART" id="SM00346">
    <property type="entry name" value="HTH_ICLR"/>
    <property type="match status" value="1"/>
</dbReference>
<dbReference type="GO" id="GO:0003677">
    <property type="term" value="F:DNA binding"/>
    <property type="evidence" value="ECO:0007669"/>
    <property type="project" value="UniProtKB-KW"/>
</dbReference>
<keyword evidence="1" id="KW-0805">Transcription regulation</keyword>
<dbReference type="GO" id="GO:0045892">
    <property type="term" value="P:negative regulation of DNA-templated transcription"/>
    <property type="evidence" value="ECO:0007669"/>
    <property type="project" value="TreeGrafter"/>
</dbReference>
<organism evidence="6 7">
    <name type="scientific">Natronococcus occultus SP4</name>
    <dbReference type="NCBI Taxonomy" id="694430"/>
    <lineage>
        <taxon>Archaea</taxon>
        <taxon>Methanobacteriati</taxon>
        <taxon>Methanobacteriota</taxon>
        <taxon>Stenosarchaea group</taxon>
        <taxon>Halobacteria</taxon>
        <taxon>Halobacteriales</taxon>
        <taxon>Natrialbaceae</taxon>
        <taxon>Natronococcus</taxon>
    </lineage>
</organism>
<feature type="domain" description="HTH iclR-type" evidence="4">
    <location>
        <begin position="10"/>
        <end position="69"/>
    </location>
</feature>
<dbReference type="PANTHER" id="PTHR30136">
    <property type="entry name" value="HELIX-TURN-HELIX TRANSCRIPTIONAL REGULATOR, ICLR FAMILY"/>
    <property type="match status" value="1"/>
</dbReference>
<dbReference type="Pfam" id="PF01614">
    <property type="entry name" value="IclR_C"/>
    <property type="match status" value="1"/>
</dbReference>
<dbReference type="eggNOG" id="arCOG02798">
    <property type="taxonomic scope" value="Archaea"/>
</dbReference>
<dbReference type="SUPFAM" id="SSF55781">
    <property type="entry name" value="GAF domain-like"/>
    <property type="match status" value="1"/>
</dbReference>
<dbReference type="InterPro" id="IPR011991">
    <property type="entry name" value="ArsR-like_HTH"/>
</dbReference>
<evidence type="ECO:0000259" key="4">
    <source>
        <dbReference type="PROSITE" id="PS51077"/>
    </source>
</evidence>
<dbReference type="PANTHER" id="PTHR30136:SF35">
    <property type="entry name" value="HTH-TYPE TRANSCRIPTIONAL REGULATOR RV1719"/>
    <property type="match status" value="1"/>
</dbReference>
<dbReference type="GeneID" id="14402765"/>
<evidence type="ECO:0000313" key="6">
    <source>
        <dbReference type="EMBL" id="AGB37073.1"/>
    </source>
</evidence>
<accession>L0JYX5</accession>
<evidence type="ECO:0000313" key="7">
    <source>
        <dbReference type="Proteomes" id="UP000010878"/>
    </source>
</evidence>
<dbReference type="InterPro" id="IPR036390">
    <property type="entry name" value="WH_DNA-bd_sf"/>
</dbReference>
<sequence length="254" mass="28931">MNEQTPSREIRTITNMFQIVDVLMKQDGAQVTEIATELDLAKSTVHQQLSTLYNNGYVIKENGEYHVGLKFLTIGEYARQRREWSGLAKQMVEQLAETTNERAQFFIEEHGRAIYLYTAAGERAVQANRQSGELRYLHSSAGGKAILSRMDRERIEKIIDRWGLPQETDQTITDTDELFDELEATRERGYSINKQESISGLWAIAVPVVANGEVVGAFSVSGPRHRMEKDWFQEELPNTLLGTANELEIKIEYS</sequence>
<name>L0JYX5_9EURY</name>
<feature type="domain" description="IclR-ED" evidence="5">
    <location>
        <begin position="70"/>
        <end position="253"/>
    </location>
</feature>
<dbReference type="OrthoDB" id="14763at2157"/>
<protein>
    <submittedName>
        <fullName evidence="6">Transcriptional regulator</fullName>
    </submittedName>
</protein>
<dbReference type="RefSeq" id="WP_015320524.1">
    <property type="nucleotide sequence ID" value="NC_019974.1"/>
</dbReference>
<dbReference type="EMBL" id="CP003929">
    <property type="protein sequence ID" value="AGB37073.1"/>
    <property type="molecule type" value="Genomic_DNA"/>
</dbReference>